<reference evidence="1 2" key="1">
    <citation type="submission" date="2020-08" db="EMBL/GenBank/DDBJ databases">
        <title>Sequencing the genomes of 1000 actinobacteria strains.</title>
        <authorList>
            <person name="Klenk H.-P."/>
        </authorList>
    </citation>
    <scope>NUCLEOTIDE SEQUENCE [LARGE SCALE GENOMIC DNA]</scope>
    <source>
        <strain evidence="1 2">DSM 43851</strain>
    </source>
</reference>
<protein>
    <submittedName>
        <fullName evidence="1">Uncharacterized protein</fullName>
    </submittedName>
</protein>
<sequence length="212" mass="23940">MSADFYVGFGPHPEPWSCTRGMLGWVLNTVAGHVQDPGLAATLRARADSGLQWFYFDSVERDQVPELVQVMIDVLIPAAEREYGDHPWFVPHTQELVDLVTEWQAEYRVELMEWGYEEALAMSRRQLAAGASMEEVLTRLRTKGFFEAECVLAVQSLTNSTLVEAREVVVHSQAWADRREHTEQLQAALEESLDMWAAESGSVEPESGRGER</sequence>
<dbReference type="Proteomes" id="UP000585638">
    <property type="component" value="Unassembled WGS sequence"/>
</dbReference>
<comment type="caution">
    <text evidence="1">The sequence shown here is derived from an EMBL/GenBank/DDBJ whole genome shotgun (WGS) entry which is preliminary data.</text>
</comment>
<dbReference type="EMBL" id="JACHIR010000001">
    <property type="protein sequence ID" value="MBB5890757.1"/>
    <property type="molecule type" value="Genomic_DNA"/>
</dbReference>
<gene>
    <name evidence="1" type="ORF">BJ998_001953</name>
</gene>
<name>A0A7W9KE18_9PSEU</name>
<dbReference type="AlphaFoldDB" id="A0A7W9KE18"/>
<accession>A0A7W9KE18</accession>
<evidence type="ECO:0000313" key="1">
    <source>
        <dbReference type="EMBL" id="MBB5890757.1"/>
    </source>
</evidence>
<dbReference type="RefSeq" id="WP_184860412.1">
    <property type="nucleotide sequence ID" value="NZ_BAAAWY010000046.1"/>
</dbReference>
<keyword evidence="2" id="KW-1185">Reference proteome</keyword>
<evidence type="ECO:0000313" key="2">
    <source>
        <dbReference type="Proteomes" id="UP000585638"/>
    </source>
</evidence>
<organism evidence="1 2">
    <name type="scientific">Kutzneria kofuensis</name>
    <dbReference type="NCBI Taxonomy" id="103725"/>
    <lineage>
        <taxon>Bacteria</taxon>
        <taxon>Bacillati</taxon>
        <taxon>Actinomycetota</taxon>
        <taxon>Actinomycetes</taxon>
        <taxon>Pseudonocardiales</taxon>
        <taxon>Pseudonocardiaceae</taxon>
        <taxon>Kutzneria</taxon>
    </lineage>
</organism>
<proteinExistence type="predicted"/>